<keyword evidence="7" id="KW-0249">Electron transport</keyword>
<keyword evidence="8" id="KW-0408">Iron</keyword>
<evidence type="ECO:0000256" key="5">
    <source>
        <dbReference type="ARBA" id="ARBA00022630"/>
    </source>
</evidence>
<dbReference type="InterPro" id="IPR001279">
    <property type="entry name" value="Metallo-B-lactamas"/>
</dbReference>
<dbReference type="PROSITE" id="PS50902">
    <property type="entry name" value="FLAVODOXIN_LIKE"/>
    <property type="match status" value="1"/>
</dbReference>
<evidence type="ECO:0000313" key="11">
    <source>
        <dbReference type="EMBL" id="TDT72388.1"/>
    </source>
</evidence>
<keyword evidence="12" id="KW-1185">Reference proteome</keyword>
<evidence type="ECO:0000313" key="12">
    <source>
        <dbReference type="Proteomes" id="UP000294678"/>
    </source>
</evidence>
<dbReference type="Pfam" id="PF00258">
    <property type="entry name" value="Flavodoxin_1"/>
    <property type="match status" value="1"/>
</dbReference>
<dbReference type="InterPro" id="IPR016156">
    <property type="entry name" value="FAD/NAD-linked_Rdtase_dimer_sf"/>
</dbReference>
<dbReference type="PROSITE" id="PS50903">
    <property type="entry name" value="RUBREDOXIN_LIKE"/>
    <property type="match status" value="1"/>
</dbReference>
<dbReference type="SUPFAM" id="SSF51905">
    <property type="entry name" value="FAD/NAD(P)-binding domain"/>
    <property type="match status" value="1"/>
</dbReference>
<dbReference type="Pfam" id="PF21349">
    <property type="entry name" value="RUBY_RBDX"/>
    <property type="match status" value="1"/>
</dbReference>
<dbReference type="Pfam" id="PF18267">
    <property type="entry name" value="Rubredoxin_C"/>
    <property type="match status" value="1"/>
</dbReference>
<dbReference type="PRINTS" id="PR00368">
    <property type="entry name" value="FADPNR"/>
</dbReference>
<reference evidence="11 12" key="1">
    <citation type="submission" date="2019-03" db="EMBL/GenBank/DDBJ databases">
        <title>Genomic Encyclopedia of Type Strains, Phase IV (KMG-IV): sequencing the most valuable type-strain genomes for metagenomic binning, comparative biology and taxonomic classification.</title>
        <authorList>
            <person name="Goeker M."/>
        </authorList>
    </citation>
    <scope>NUCLEOTIDE SEQUENCE [LARGE SCALE GENOMIC DNA]</scope>
    <source>
        <strain evidence="11 12">DSM 100055</strain>
    </source>
</reference>
<dbReference type="InterPro" id="IPR051285">
    <property type="entry name" value="NADH_oxidoreductase_modular"/>
</dbReference>
<dbReference type="AlphaFoldDB" id="A0AA46E0Y1"/>
<dbReference type="PANTHER" id="PTHR32145">
    <property type="entry name" value="DIFLAVIN FLAVOPROTEIN A 2-RELATED"/>
    <property type="match status" value="1"/>
</dbReference>
<dbReference type="PRINTS" id="PR00411">
    <property type="entry name" value="PNDRDTASEI"/>
</dbReference>
<dbReference type="GO" id="GO:0016491">
    <property type="term" value="F:oxidoreductase activity"/>
    <property type="evidence" value="ECO:0007669"/>
    <property type="project" value="InterPro"/>
</dbReference>
<evidence type="ECO:0000259" key="10">
    <source>
        <dbReference type="PROSITE" id="PS50903"/>
    </source>
</evidence>
<dbReference type="Gene3D" id="2.20.28.10">
    <property type="match status" value="1"/>
</dbReference>
<dbReference type="InterPro" id="IPR008254">
    <property type="entry name" value="Flavodoxin/NO_synth"/>
</dbReference>
<evidence type="ECO:0000256" key="8">
    <source>
        <dbReference type="ARBA" id="ARBA00023004"/>
    </source>
</evidence>
<dbReference type="InterPro" id="IPR024934">
    <property type="entry name" value="Rubredoxin-like_dom"/>
</dbReference>
<dbReference type="SUPFAM" id="SSF52218">
    <property type="entry name" value="Flavoproteins"/>
    <property type="match status" value="1"/>
</dbReference>
<dbReference type="InterPro" id="IPR048574">
    <property type="entry name" value="RUBY_RBDX"/>
</dbReference>
<evidence type="ECO:0000259" key="9">
    <source>
        <dbReference type="PROSITE" id="PS50902"/>
    </source>
</evidence>
<dbReference type="RefSeq" id="WP_134111997.1">
    <property type="nucleotide sequence ID" value="NZ_SOBG01000001.1"/>
</dbReference>
<dbReference type="InterPro" id="IPR029039">
    <property type="entry name" value="Flavoprotein-like_sf"/>
</dbReference>
<dbReference type="EMBL" id="SOBG01000001">
    <property type="protein sequence ID" value="TDT72388.1"/>
    <property type="molecule type" value="Genomic_DNA"/>
</dbReference>
<proteinExistence type="inferred from homology"/>
<evidence type="ECO:0000256" key="2">
    <source>
        <dbReference type="ARBA" id="ARBA00001974"/>
    </source>
</evidence>
<dbReference type="Gene3D" id="3.50.50.60">
    <property type="entry name" value="FAD/NAD(P)-binding domain"/>
    <property type="match status" value="2"/>
</dbReference>
<dbReference type="InterPro" id="IPR023753">
    <property type="entry name" value="FAD/NAD-binding_dom"/>
</dbReference>
<name>A0AA46E0Y1_9FUSO</name>
<comment type="cofactor">
    <cofactor evidence="2">
        <name>FAD</name>
        <dbReference type="ChEBI" id="CHEBI:57692"/>
    </cofactor>
</comment>
<dbReference type="Pfam" id="PF19583">
    <property type="entry name" value="ODP"/>
    <property type="match status" value="1"/>
</dbReference>
<dbReference type="GO" id="GO:0005506">
    <property type="term" value="F:iron ion binding"/>
    <property type="evidence" value="ECO:0007669"/>
    <property type="project" value="InterPro"/>
</dbReference>
<keyword evidence="5" id="KW-0285">Flavoprotein</keyword>
<dbReference type="Proteomes" id="UP000294678">
    <property type="component" value="Unassembled WGS sequence"/>
</dbReference>
<evidence type="ECO:0000256" key="1">
    <source>
        <dbReference type="ARBA" id="ARBA00001962"/>
    </source>
</evidence>
<evidence type="ECO:0000256" key="3">
    <source>
        <dbReference type="ARBA" id="ARBA00007121"/>
    </source>
</evidence>
<dbReference type="Pfam" id="PF07992">
    <property type="entry name" value="Pyr_redox_2"/>
    <property type="match status" value="1"/>
</dbReference>
<organism evidence="11 12">
    <name type="scientific">Hypnocyclicus thermotrophus</name>
    <dbReference type="NCBI Taxonomy" id="1627895"/>
    <lineage>
        <taxon>Bacteria</taxon>
        <taxon>Fusobacteriati</taxon>
        <taxon>Fusobacteriota</taxon>
        <taxon>Fusobacteriia</taxon>
        <taxon>Fusobacteriales</taxon>
        <taxon>Fusobacteriaceae</taxon>
        <taxon>Hypnocyclicus</taxon>
    </lineage>
</organism>
<dbReference type="CDD" id="cd00729">
    <property type="entry name" value="rubredoxin_SM"/>
    <property type="match status" value="1"/>
</dbReference>
<dbReference type="InterPro" id="IPR041575">
    <property type="entry name" value="Rubredoxin_C"/>
</dbReference>
<keyword evidence="6" id="KW-0274">FAD</keyword>
<evidence type="ECO:0000256" key="4">
    <source>
        <dbReference type="ARBA" id="ARBA00022448"/>
    </source>
</evidence>
<feature type="domain" description="Flavodoxin-like" evidence="9">
    <location>
        <begin position="258"/>
        <end position="400"/>
    </location>
</feature>
<sequence length="868" mass="96794">MKSLELKKDIYWVGAFDPNLRIFDIIMETQFGTTYNSYIVKGSEKTAIFETVKVKFFDKYVEKLKSILGDLNKVDYIVVDHTEPDHAGSVEKLLELIPHAKVVGSQAAIDFLADICNREIDSIVVEHGDTLNLGNKTLKFISAPFLHWPDSIYTYVPEDNLLFTCDSFGSHYSFDQILYSKIPTEKHDDYMSALLYYYTAIFGPFKKYVLEAIDKIKDFNIDMICTGHGPVLDKNPLEIVEIYKKWSIETNSNEKPKIVIPYVSAYGYTEEIAEKIIEGINSFGDFDIKKYNINIANYGELKQSIMNEIYWADGILLGTSTINGDALPPIWDIAISLNPIVHGGKIASAFGSYGWSGEGVPNIIDRFEQLRMNVVDPYRIKFKPSKDELLNAVEFGKKFAEYVTTGQVPPRKQEEIELLETLNPSGEIKKWRCLVCGEIFEGVLPPMVCPACGVGQELFEVIEETSAVLTTSEAEENIIIIGNGAAGISAAEAARERNKNANIEIIAKASIDAYYRPSISDFLGDNVTLDELYLKEKSWYIKNNIKVSLNTLIEKIDTNNKTIYLGDSTKRKYDKLIIATGSRSNIPPILGVEKPGTYTLRGKVDADRIKENLKTVNKIAVVGGGILGLEVASEIAEMGKEVIIVEMEARIFPKQLDEEGSVILEEIIKNRGIKLYKNHFVRKINGNEKVTGIELDNGKSINVDMVIISAGIRCNKELAERSGIITNYGIVVNNKMETNVKDVYACGDVAEFEGIVQGLWKTALEQGKVAGANAVGDDLTYTLENQPVTFSGLDTEIFSIGDIGNDPEKNYQISVYNDPINKVYKKAYFENNKFVGGVLIGDITAAGSLLSGIKLKSDMKELTKKLYK</sequence>
<dbReference type="InterPro" id="IPR036866">
    <property type="entry name" value="RibonucZ/Hydroxyglut_hydro"/>
</dbReference>
<dbReference type="SMART" id="SM00849">
    <property type="entry name" value="Lactamase_B"/>
    <property type="match status" value="1"/>
</dbReference>
<keyword evidence="4" id="KW-0813">Transport</keyword>
<gene>
    <name evidence="11" type="ORF">EV215_0189</name>
</gene>
<dbReference type="PANTHER" id="PTHR32145:SF11">
    <property type="entry name" value="DIFLAVIN FLAVOPROTEIN A 2-RELATED"/>
    <property type="match status" value="1"/>
</dbReference>
<dbReference type="Gene3D" id="3.30.390.30">
    <property type="match status" value="1"/>
</dbReference>
<dbReference type="InterPro" id="IPR036188">
    <property type="entry name" value="FAD/NAD-bd_sf"/>
</dbReference>
<comment type="similarity">
    <text evidence="3">In the N-terminal section; belongs to the zinc metallo-hydrolase group 3 family.</text>
</comment>
<dbReference type="GO" id="GO:0010181">
    <property type="term" value="F:FMN binding"/>
    <property type="evidence" value="ECO:0007669"/>
    <property type="project" value="InterPro"/>
</dbReference>
<protein>
    <submittedName>
        <fullName evidence="11">Flavorubredoxin</fullName>
    </submittedName>
</protein>
<dbReference type="Gene3D" id="3.60.15.10">
    <property type="entry name" value="Ribonuclease Z/Hydroxyacylglutathione hydrolase-like"/>
    <property type="match status" value="1"/>
</dbReference>
<dbReference type="Gene3D" id="3.40.50.360">
    <property type="match status" value="1"/>
</dbReference>
<evidence type="ECO:0000256" key="6">
    <source>
        <dbReference type="ARBA" id="ARBA00022827"/>
    </source>
</evidence>
<dbReference type="SUPFAM" id="SSF56281">
    <property type="entry name" value="Metallo-hydrolase/oxidoreductase"/>
    <property type="match status" value="1"/>
</dbReference>
<dbReference type="InterPro" id="IPR045761">
    <property type="entry name" value="ODP_dom"/>
</dbReference>
<dbReference type="CDD" id="cd07709">
    <property type="entry name" value="flavodiiron_proteins_MBL-fold"/>
    <property type="match status" value="1"/>
</dbReference>
<comment type="caution">
    <text evidence="11">The sequence shown here is derived from an EMBL/GenBank/DDBJ whole genome shotgun (WGS) entry which is preliminary data.</text>
</comment>
<feature type="domain" description="Rubredoxin-like" evidence="10">
    <location>
        <begin position="428"/>
        <end position="462"/>
    </location>
</feature>
<accession>A0AA46E0Y1</accession>
<comment type="cofactor">
    <cofactor evidence="1">
        <name>Fe cation</name>
        <dbReference type="ChEBI" id="CHEBI:24875"/>
    </cofactor>
</comment>
<evidence type="ECO:0000256" key="7">
    <source>
        <dbReference type="ARBA" id="ARBA00022982"/>
    </source>
</evidence>